<evidence type="ECO:0008006" key="4">
    <source>
        <dbReference type="Google" id="ProtNLM"/>
    </source>
</evidence>
<evidence type="ECO:0000256" key="1">
    <source>
        <dbReference type="SAM" id="Phobius"/>
    </source>
</evidence>
<proteinExistence type="predicted"/>
<comment type="caution">
    <text evidence="2">The sequence shown here is derived from an EMBL/GenBank/DDBJ whole genome shotgun (WGS) entry which is preliminary data.</text>
</comment>
<accession>A0ABV3ZBD8</accession>
<evidence type="ECO:0000313" key="2">
    <source>
        <dbReference type="EMBL" id="MEX6686915.1"/>
    </source>
</evidence>
<feature type="transmembrane region" description="Helical" evidence="1">
    <location>
        <begin position="36"/>
        <end position="55"/>
    </location>
</feature>
<dbReference type="Proteomes" id="UP001560573">
    <property type="component" value="Unassembled WGS sequence"/>
</dbReference>
<reference evidence="2 3" key="1">
    <citation type="submission" date="2023-07" db="EMBL/GenBank/DDBJ databases">
        <authorList>
            <person name="Lian W.-H."/>
        </authorList>
    </citation>
    <scope>NUCLEOTIDE SEQUENCE [LARGE SCALE GENOMIC DNA]</scope>
    <source>
        <strain evidence="2 3">SYSU DXS3180</strain>
    </source>
</reference>
<feature type="transmembrane region" description="Helical" evidence="1">
    <location>
        <begin position="101"/>
        <end position="120"/>
    </location>
</feature>
<name>A0ABV3ZBD8_9BACT</name>
<keyword evidence="1" id="KW-0472">Membrane</keyword>
<feature type="transmembrane region" description="Helical" evidence="1">
    <location>
        <begin position="12"/>
        <end position="30"/>
    </location>
</feature>
<dbReference type="RefSeq" id="WP_369328311.1">
    <property type="nucleotide sequence ID" value="NZ_JAULBC010000001.1"/>
</dbReference>
<sequence>MKNNLSVLAPRLVLGLIYFVFGLNFFLHFIPQSGPAPEGAAAAFTGGLFQSGYFFPFLKSLEIVFGLLLLIGWLVPLSLIVLMPISINILLFHLLLAPGGFPVVLSLVIVVLNLIVAWHYRNYYIQLFKVKAQAV</sequence>
<keyword evidence="3" id="KW-1185">Reference proteome</keyword>
<evidence type="ECO:0000313" key="3">
    <source>
        <dbReference type="Proteomes" id="UP001560573"/>
    </source>
</evidence>
<keyword evidence="1" id="KW-1133">Transmembrane helix</keyword>
<gene>
    <name evidence="2" type="ORF">QTN47_05385</name>
</gene>
<protein>
    <recommendedName>
        <fullName evidence="4">Acyltransferase</fullName>
    </recommendedName>
</protein>
<keyword evidence="1" id="KW-0812">Transmembrane</keyword>
<feature type="transmembrane region" description="Helical" evidence="1">
    <location>
        <begin position="67"/>
        <end position="95"/>
    </location>
</feature>
<dbReference type="EMBL" id="JAULBC010000001">
    <property type="protein sequence ID" value="MEX6686915.1"/>
    <property type="molecule type" value="Genomic_DNA"/>
</dbReference>
<organism evidence="2 3">
    <name type="scientific">Danxiaibacter flavus</name>
    <dbReference type="NCBI Taxonomy" id="3049108"/>
    <lineage>
        <taxon>Bacteria</taxon>
        <taxon>Pseudomonadati</taxon>
        <taxon>Bacteroidota</taxon>
        <taxon>Chitinophagia</taxon>
        <taxon>Chitinophagales</taxon>
        <taxon>Chitinophagaceae</taxon>
        <taxon>Danxiaibacter</taxon>
    </lineage>
</organism>